<reference evidence="4 5" key="1">
    <citation type="journal article" date="2020" name="Genome Biol. Evol.">
        <title>A new high-quality draft genome assembly of the Chinese cordyceps Ophiocordyceps sinensis.</title>
        <authorList>
            <person name="Shu R."/>
            <person name="Zhang J."/>
            <person name="Meng Q."/>
            <person name="Zhang H."/>
            <person name="Zhou G."/>
            <person name="Li M."/>
            <person name="Wu P."/>
            <person name="Zhao Y."/>
            <person name="Chen C."/>
            <person name="Qin Q."/>
        </authorList>
    </citation>
    <scope>NUCLEOTIDE SEQUENCE [LARGE SCALE GENOMIC DNA]</scope>
    <source>
        <strain evidence="4 5">IOZ07</strain>
    </source>
</reference>
<organism evidence="4 5">
    <name type="scientific">Ophiocordyceps sinensis</name>
    <dbReference type="NCBI Taxonomy" id="72228"/>
    <lineage>
        <taxon>Eukaryota</taxon>
        <taxon>Fungi</taxon>
        <taxon>Dikarya</taxon>
        <taxon>Ascomycota</taxon>
        <taxon>Pezizomycotina</taxon>
        <taxon>Sordariomycetes</taxon>
        <taxon>Hypocreomycetidae</taxon>
        <taxon>Hypocreales</taxon>
        <taxon>Ophiocordycipitaceae</taxon>
        <taxon>Ophiocordyceps</taxon>
    </lineage>
</organism>
<dbReference type="Pfam" id="PF24534">
    <property type="entry name" value="HMA_PCA1"/>
    <property type="match status" value="1"/>
</dbReference>
<dbReference type="AlphaFoldDB" id="A0A8H4PN93"/>
<evidence type="ECO:0000313" key="5">
    <source>
        <dbReference type="Proteomes" id="UP000557566"/>
    </source>
</evidence>
<gene>
    <name evidence="4" type="ORF">G6O67_005606</name>
</gene>
<evidence type="ECO:0000259" key="3">
    <source>
        <dbReference type="Pfam" id="PF24534"/>
    </source>
</evidence>
<keyword evidence="1" id="KW-0479">Metal-binding</keyword>
<dbReference type="GO" id="GO:0046872">
    <property type="term" value="F:metal ion binding"/>
    <property type="evidence" value="ECO:0007669"/>
    <property type="project" value="UniProtKB-KW"/>
</dbReference>
<dbReference type="EMBL" id="JAAVMX010000006">
    <property type="protein sequence ID" value="KAF4506921.1"/>
    <property type="molecule type" value="Genomic_DNA"/>
</dbReference>
<feature type="transmembrane region" description="Helical" evidence="2">
    <location>
        <begin position="164"/>
        <end position="188"/>
    </location>
</feature>
<keyword evidence="2" id="KW-0472">Membrane</keyword>
<evidence type="ECO:0000256" key="1">
    <source>
        <dbReference type="ARBA" id="ARBA00022723"/>
    </source>
</evidence>
<accession>A0A8H4PN93</accession>
<feature type="domain" description="PCA1 HMA heavy metal-associated" evidence="3">
    <location>
        <begin position="57"/>
        <end position="88"/>
    </location>
</feature>
<evidence type="ECO:0000313" key="4">
    <source>
        <dbReference type="EMBL" id="KAF4506921.1"/>
    </source>
</evidence>
<protein>
    <recommendedName>
        <fullName evidence="3">PCA1 HMA heavy metal-associated domain-containing protein</fullName>
    </recommendedName>
</protein>
<feature type="transmembrane region" description="Helical" evidence="2">
    <location>
        <begin position="103"/>
        <end position="124"/>
    </location>
</feature>
<proteinExistence type="predicted"/>
<keyword evidence="2" id="KW-1133">Transmembrane helix</keyword>
<dbReference type="OrthoDB" id="432719at2759"/>
<keyword evidence="5" id="KW-1185">Reference proteome</keyword>
<dbReference type="Proteomes" id="UP000557566">
    <property type="component" value="Unassembled WGS sequence"/>
</dbReference>
<name>A0A8H4PN93_9HYPO</name>
<feature type="transmembrane region" description="Helical" evidence="2">
    <location>
        <begin position="130"/>
        <end position="152"/>
    </location>
</feature>
<keyword evidence="2" id="KW-0812">Transmembrane</keyword>
<comment type="caution">
    <text evidence="4">The sequence shown here is derived from an EMBL/GenBank/DDBJ whole genome shotgun (WGS) entry which is preliminary data.</text>
</comment>
<sequence>MTCTGCETKLNRTLATMASIGNLKTSLVLSRVELDVDLSLTTVESVMTPGENDRVHGTVRIAFDDKLLGARDLMEKDWGAPVRLAPIRGDPGLEAGNKHVRHVGYMSLLSAALIVPVLVLAWAPLPERELAYSCASFALATIVQVAIAGPFYPKALKALVFSRVIEMGLLIVVSTSAAYIFSVVSFIWSHWVAVGKALGKVRVRGDGGRNHLLSLQVASLRSKESSSSLRAIEVAHRTSHVVFDK</sequence>
<dbReference type="InterPro" id="IPR056236">
    <property type="entry name" value="HMA_PCA1"/>
</dbReference>
<dbReference type="PANTHER" id="PTHR46594">
    <property type="entry name" value="P-TYPE CATION-TRANSPORTING ATPASE"/>
    <property type="match status" value="1"/>
</dbReference>
<dbReference type="PANTHER" id="PTHR46594:SF4">
    <property type="entry name" value="P-TYPE CATION-TRANSPORTING ATPASE"/>
    <property type="match status" value="1"/>
</dbReference>
<evidence type="ECO:0000256" key="2">
    <source>
        <dbReference type="SAM" id="Phobius"/>
    </source>
</evidence>